<reference evidence="2 3" key="1">
    <citation type="journal article" date="2019" name="Sci. Rep.">
        <title>Nanopore sequencing improves the draft genome of the human pathogenic amoeba Naegleria fowleri.</title>
        <authorList>
            <person name="Liechti N."/>
            <person name="Schurch N."/>
            <person name="Bruggmann R."/>
            <person name="Wittwer M."/>
        </authorList>
    </citation>
    <scope>NUCLEOTIDE SEQUENCE [LARGE SCALE GENOMIC DNA]</scope>
    <source>
        <strain evidence="2 3">ATCC 30894</strain>
    </source>
</reference>
<feature type="compositionally biased region" description="Polar residues" evidence="1">
    <location>
        <begin position="388"/>
        <end position="397"/>
    </location>
</feature>
<dbReference type="VEuPathDB" id="AmoebaDB:NF0119130"/>
<accession>A0A6A5BPK8</accession>
<evidence type="ECO:0000256" key="1">
    <source>
        <dbReference type="SAM" id="MobiDB-lite"/>
    </source>
</evidence>
<dbReference type="VEuPathDB" id="AmoebaDB:FDP41_002097"/>
<keyword evidence="3" id="KW-1185">Reference proteome</keyword>
<dbReference type="SUPFAM" id="SSF53098">
    <property type="entry name" value="Ribonuclease H-like"/>
    <property type="match status" value="1"/>
</dbReference>
<dbReference type="InterPro" id="IPR012337">
    <property type="entry name" value="RNaseH-like_sf"/>
</dbReference>
<gene>
    <name evidence="2" type="ORF">FDP41_002097</name>
</gene>
<dbReference type="OrthoDB" id="10250935at2759"/>
<feature type="region of interest" description="Disordered" evidence="1">
    <location>
        <begin position="376"/>
        <end position="399"/>
    </location>
</feature>
<sequence>MESPQKKVKLDLRTEPTCKPCLPEMKNPFEDTFFMQFIFDQLRNYSRDPRHHQYSDIAKRFWILVKYYAGKQFFVRMAGARNQHQPCNWFNHLHYNLIIPELATVKNWFPKGSRGILPYFKETLEDIVSKSSCKNACLNLTSSPVIEQLKAINTPQSLAAANYLTLIRELYDCINDNKCQVEQLHNIKQRFEQLNPCITTNSNELFFSIVRHKYPRATEKQFCQMGLLTFFIYCILHAPDDVRGFSLPDIPLTDHYNGMSGKVTKIPDFSPYCSPNSQLKGFEKELEKINQQIANYARKSTLRLDTCAPKRIFLCCPVPNCKKLKPYLVKGCFKNHLINKHKYDQKAAAEEVKNMECQEFLRQMQRDVELRKVTMSHGEEDQYKDSQSENATTNNSIEELKHKPNELRSVFKDKISVIHSRPQGIISSTQNLMKIGNKLYHIVLMDLETMGVNVNTNTIIQIAFLLLSTHQLHSMFVQPEPNANWHQKAATMHQDKLAILVKSDFLRNVIPDVVNYLTYGEAADVIFLVHSWSLDEQFFTKALTSLSHQPKINFHYCRTMEKVLLGRVALEKQYSSRISNDLPGTPHNAAVDVVMLYDLLLSKFTTDKNIEQAVVKHLQLRQTTLQ</sequence>
<dbReference type="Gene3D" id="3.30.420.10">
    <property type="entry name" value="Ribonuclease H-like superfamily/Ribonuclease H"/>
    <property type="match status" value="1"/>
</dbReference>
<name>A0A6A5BPK8_NAEFO</name>
<evidence type="ECO:0000313" key="2">
    <source>
        <dbReference type="EMBL" id="KAF0979027.1"/>
    </source>
</evidence>
<proteinExistence type="predicted"/>
<organism evidence="2 3">
    <name type="scientific">Naegleria fowleri</name>
    <name type="common">Brain eating amoeba</name>
    <dbReference type="NCBI Taxonomy" id="5763"/>
    <lineage>
        <taxon>Eukaryota</taxon>
        <taxon>Discoba</taxon>
        <taxon>Heterolobosea</taxon>
        <taxon>Tetramitia</taxon>
        <taxon>Eutetramitia</taxon>
        <taxon>Vahlkampfiidae</taxon>
        <taxon>Naegleria</taxon>
    </lineage>
</organism>
<dbReference type="Proteomes" id="UP000444721">
    <property type="component" value="Unassembled WGS sequence"/>
</dbReference>
<feature type="compositionally biased region" description="Basic and acidic residues" evidence="1">
    <location>
        <begin position="376"/>
        <end position="387"/>
    </location>
</feature>
<dbReference type="GeneID" id="68109315"/>
<dbReference type="EMBL" id="VFQX01000028">
    <property type="protein sequence ID" value="KAF0979027.1"/>
    <property type="molecule type" value="Genomic_DNA"/>
</dbReference>
<dbReference type="VEuPathDB" id="AmoebaDB:NF0085290"/>
<dbReference type="AlphaFoldDB" id="A0A6A5BPK8"/>
<protein>
    <recommendedName>
        <fullName evidence="4">Exonuclease domain-containing protein</fullName>
    </recommendedName>
</protein>
<comment type="caution">
    <text evidence="2">The sequence shown here is derived from an EMBL/GenBank/DDBJ whole genome shotgun (WGS) entry which is preliminary data.</text>
</comment>
<evidence type="ECO:0000313" key="3">
    <source>
        <dbReference type="Proteomes" id="UP000444721"/>
    </source>
</evidence>
<dbReference type="VEuPathDB" id="AmoebaDB:NfTy_034340"/>
<dbReference type="RefSeq" id="XP_044563740.1">
    <property type="nucleotide sequence ID" value="XM_044705254.1"/>
</dbReference>
<dbReference type="GO" id="GO:0003676">
    <property type="term" value="F:nucleic acid binding"/>
    <property type="evidence" value="ECO:0007669"/>
    <property type="project" value="InterPro"/>
</dbReference>
<evidence type="ECO:0008006" key="4">
    <source>
        <dbReference type="Google" id="ProtNLM"/>
    </source>
</evidence>
<dbReference type="InterPro" id="IPR036397">
    <property type="entry name" value="RNaseH_sf"/>
</dbReference>